<dbReference type="SUPFAM" id="SSF88946">
    <property type="entry name" value="Sigma2 domain of RNA polymerase sigma factors"/>
    <property type="match status" value="1"/>
</dbReference>
<evidence type="ECO:0000313" key="6">
    <source>
        <dbReference type="EMBL" id="TCL42479.1"/>
    </source>
</evidence>
<evidence type="ECO:0000256" key="4">
    <source>
        <dbReference type="ARBA" id="ARBA00023163"/>
    </source>
</evidence>
<accession>A0A9X8Y7J8</accession>
<dbReference type="InterPro" id="IPR036388">
    <property type="entry name" value="WH-like_DNA-bd_sf"/>
</dbReference>
<protein>
    <submittedName>
        <fullName evidence="6">RNA polymerase sporulation-specific sigma factor</fullName>
    </submittedName>
</protein>
<keyword evidence="1" id="KW-0805">Transcription regulation</keyword>
<dbReference type="Pfam" id="PF04545">
    <property type="entry name" value="Sigma70_r4"/>
    <property type="match status" value="1"/>
</dbReference>
<dbReference type="PROSITE" id="PS00715">
    <property type="entry name" value="SIGMA70_1"/>
    <property type="match status" value="1"/>
</dbReference>
<name>A0A9X8Y7J8_9FIRM</name>
<feature type="domain" description="RNA polymerase sigma-70" evidence="5">
    <location>
        <begin position="70"/>
        <end position="83"/>
    </location>
</feature>
<dbReference type="EMBL" id="SLUK01000010">
    <property type="protein sequence ID" value="TCL42479.1"/>
    <property type="molecule type" value="Genomic_DNA"/>
</dbReference>
<dbReference type="InterPro" id="IPR007624">
    <property type="entry name" value="RNA_pol_sigma70_r3"/>
</dbReference>
<reference evidence="6 7" key="1">
    <citation type="submission" date="2019-03" db="EMBL/GenBank/DDBJ databases">
        <title>Genomic Encyclopedia of Type Strains, Phase IV (KMG-IV): sequencing the most valuable type-strain genomes for metagenomic binning, comparative biology and taxonomic classification.</title>
        <authorList>
            <person name="Goeker M."/>
        </authorList>
    </citation>
    <scope>NUCLEOTIDE SEQUENCE [LARGE SCALE GENOMIC DNA]</scope>
    <source>
        <strain evidence="6 7">DSM 100433</strain>
    </source>
</reference>
<dbReference type="Proteomes" id="UP000294682">
    <property type="component" value="Unassembled WGS sequence"/>
</dbReference>
<dbReference type="GO" id="GO:0016987">
    <property type="term" value="F:sigma factor activity"/>
    <property type="evidence" value="ECO:0007669"/>
    <property type="project" value="UniProtKB-KW"/>
</dbReference>
<evidence type="ECO:0000256" key="3">
    <source>
        <dbReference type="ARBA" id="ARBA00023125"/>
    </source>
</evidence>
<dbReference type="GO" id="GO:0003677">
    <property type="term" value="F:DNA binding"/>
    <property type="evidence" value="ECO:0007669"/>
    <property type="project" value="UniProtKB-KW"/>
</dbReference>
<evidence type="ECO:0000256" key="1">
    <source>
        <dbReference type="ARBA" id="ARBA00023015"/>
    </source>
</evidence>
<dbReference type="CDD" id="cd06171">
    <property type="entry name" value="Sigma70_r4"/>
    <property type="match status" value="1"/>
</dbReference>
<dbReference type="InterPro" id="IPR050239">
    <property type="entry name" value="Sigma-70_RNA_pol_init_factors"/>
</dbReference>
<proteinExistence type="predicted"/>
<sequence>MEAIEKSAGTERQEREVQLPLESQEAGARLDGHCREEYASLSREEMISQNIGLVHSCAHKFKGRGIEYDDLFQAGCMGLIKAADAFDTGRGVRFSTYAVPVILGEIRRLFRDGGTVKVSRTLKERSMKLTRARETLSITLGREPTIGELAEYLDLDAGEVVEAMGAGTPPISLTETDDENGDCGQIDLPTQSPEELLSDILSVRQVVGELGANDRKLIVMRYFCEKTQTQTAEALGMTQVQVSRREKKILELLRQQLLGP</sequence>
<evidence type="ECO:0000259" key="5">
    <source>
        <dbReference type="PROSITE" id="PS00715"/>
    </source>
</evidence>
<dbReference type="InterPro" id="IPR000943">
    <property type="entry name" value="RNA_pol_sigma70"/>
</dbReference>
<dbReference type="PANTHER" id="PTHR30603:SF17">
    <property type="entry name" value="RNA POLYMERASE SIGMA-G FACTOR"/>
    <property type="match status" value="1"/>
</dbReference>
<dbReference type="InterPro" id="IPR014284">
    <property type="entry name" value="RNA_pol_sigma-70_dom"/>
</dbReference>
<dbReference type="Gene3D" id="1.10.10.10">
    <property type="entry name" value="Winged helix-like DNA-binding domain superfamily/Winged helix DNA-binding domain"/>
    <property type="match status" value="2"/>
</dbReference>
<dbReference type="Gene3D" id="1.20.120.1810">
    <property type="match status" value="1"/>
</dbReference>
<dbReference type="AlphaFoldDB" id="A0A9X8Y7J8"/>
<organism evidence="6 7">
    <name type="scientific">Harryflintia acetispora</name>
    <dbReference type="NCBI Taxonomy" id="1849041"/>
    <lineage>
        <taxon>Bacteria</taxon>
        <taxon>Bacillati</taxon>
        <taxon>Bacillota</taxon>
        <taxon>Clostridia</taxon>
        <taxon>Eubacteriales</taxon>
        <taxon>Oscillospiraceae</taxon>
        <taxon>Harryflintia</taxon>
    </lineage>
</organism>
<evidence type="ECO:0000256" key="2">
    <source>
        <dbReference type="ARBA" id="ARBA00023082"/>
    </source>
</evidence>
<dbReference type="PRINTS" id="PR00046">
    <property type="entry name" value="SIGMA70FCT"/>
</dbReference>
<dbReference type="GO" id="GO:0006352">
    <property type="term" value="P:DNA-templated transcription initiation"/>
    <property type="evidence" value="ECO:0007669"/>
    <property type="project" value="InterPro"/>
</dbReference>
<keyword evidence="7" id="KW-1185">Reference proteome</keyword>
<keyword evidence="3" id="KW-0238">DNA-binding</keyword>
<dbReference type="InterPro" id="IPR013325">
    <property type="entry name" value="RNA_pol_sigma_r2"/>
</dbReference>
<dbReference type="InterPro" id="IPR007630">
    <property type="entry name" value="RNA_pol_sigma70_r4"/>
</dbReference>
<keyword evidence="2" id="KW-0731">Sigma factor</keyword>
<evidence type="ECO:0000313" key="7">
    <source>
        <dbReference type="Proteomes" id="UP000294682"/>
    </source>
</evidence>
<dbReference type="Pfam" id="PF04539">
    <property type="entry name" value="Sigma70_r3"/>
    <property type="match status" value="1"/>
</dbReference>
<dbReference type="PANTHER" id="PTHR30603">
    <property type="entry name" value="RNA POLYMERASE SIGMA FACTOR RPO"/>
    <property type="match status" value="1"/>
</dbReference>
<dbReference type="InterPro" id="IPR013324">
    <property type="entry name" value="RNA_pol_sigma_r3/r4-like"/>
</dbReference>
<dbReference type="SUPFAM" id="SSF88659">
    <property type="entry name" value="Sigma3 and sigma4 domains of RNA polymerase sigma factors"/>
    <property type="match status" value="2"/>
</dbReference>
<gene>
    <name evidence="6" type="ORF">EDD78_110105</name>
</gene>
<keyword evidence="4" id="KW-0804">Transcription</keyword>
<dbReference type="Pfam" id="PF04542">
    <property type="entry name" value="Sigma70_r2"/>
    <property type="match status" value="1"/>
</dbReference>
<dbReference type="NCBIfam" id="TIGR02937">
    <property type="entry name" value="sigma70-ECF"/>
    <property type="match status" value="1"/>
</dbReference>
<comment type="caution">
    <text evidence="6">The sequence shown here is derived from an EMBL/GenBank/DDBJ whole genome shotgun (WGS) entry which is preliminary data.</text>
</comment>
<dbReference type="InterPro" id="IPR007627">
    <property type="entry name" value="RNA_pol_sigma70_r2"/>
</dbReference>